<comment type="caution">
    <text evidence="12">The sequence shown here is derived from an EMBL/GenBank/DDBJ whole genome shotgun (WGS) entry which is preliminary data.</text>
</comment>
<evidence type="ECO:0000256" key="4">
    <source>
        <dbReference type="ARBA" id="ARBA00022679"/>
    </source>
</evidence>
<sequence>MKYEFGDERAKREKRNKIIAVIAAAILVVAAGLGYMYYTPKASAPTMNSKTQQDADTKVPEKAETKSSEVKSAETQTPANEQSKQITAEQKKSAQYTILIDKSDFSLTLKKDDQVEKIYSVAIGKNAGQKQQPGDLRTPSGEFKVDEIIDSSSWTHDFKDGKGEIAGAYGPWFISLETGWDGIGIHGTHDPASIRTMVSEGCIRMNNADVEEVKAKIQPGTKVIIQE</sequence>
<dbReference type="EMBL" id="VSSQ01008114">
    <property type="protein sequence ID" value="MPM37927.1"/>
    <property type="molecule type" value="Genomic_DNA"/>
</dbReference>
<feature type="region of interest" description="Disordered" evidence="9">
    <location>
        <begin position="42"/>
        <end position="88"/>
    </location>
</feature>
<comment type="similarity">
    <text evidence="2">Belongs to the YkuD family.</text>
</comment>
<organism evidence="12">
    <name type="scientific">bioreactor metagenome</name>
    <dbReference type="NCBI Taxonomy" id="1076179"/>
    <lineage>
        <taxon>unclassified sequences</taxon>
        <taxon>metagenomes</taxon>
        <taxon>ecological metagenomes</taxon>
    </lineage>
</organism>
<dbReference type="PROSITE" id="PS52029">
    <property type="entry name" value="LD_TPASE"/>
    <property type="match status" value="1"/>
</dbReference>
<dbReference type="InterPro" id="IPR005490">
    <property type="entry name" value="LD_TPept_cat_dom"/>
</dbReference>
<dbReference type="GO" id="GO:0018104">
    <property type="term" value="P:peptidoglycan-protein cross-linking"/>
    <property type="evidence" value="ECO:0007669"/>
    <property type="project" value="TreeGrafter"/>
</dbReference>
<evidence type="ECO:0000256" key="2">
    <source>
        <dbReference type="ARBA" id="ARBA00005992"/>
    </source>
</evidence>
<keyword evidence="5" id="KW-0378">Hydrolase</keyword>
<keyword evidence="10" id="KW-0812">Transmembrane</keyword>
<dbReference type="Pfam" id="PF03734">
    <property type="entry name" value="YkuD"/>
    <property type="match status" value="1"/>
</dbReference>
<dbReference type="GO" id="GO:0005576">
    <property type="term" value="C:extracellular region"/>
    <property type="evidence" value="ECO:0007669"/>
    <property type="project" value="TreeGrafter"/>
</dbReference>
<evidence type="ECO:0000256" key="6">
    <source>
        <dbReference type="ARBA" id="ARBA00022960"/>
    </source>
</evidence>
<dbReference type="PANTHER" id="PTHR30582">
    <property type="entry name" value="L,D-TRANSPEPTIDASE"/>
    <property type="match status" value="1"/>
</dbReference>
<feature type="compositionally biased region" description="Polar residues" evidence="9">
    <location>
        <begin position="73"/>
        <end position="88"/>
    </location>
</feature>
<evidence type="ECO:0000256" key="9">
    <source>
        <dbReference type="SAM" id="MobiDB-lite"/>
    </source>
</evidence>
<name>A0A644ZB68_9ZZZZ</name>
<evidence type="ECO:0000256" key="10">
    <source>
        <dbReference type="SAM" id="Phobius"/>
    </source>
</evidence>
<dbReference type="Gene3D" id="2.40.440.10">
    <property type="entry name" value="L,D-transpeptidase catalytic domain-like"/>
    <property type="match status" value="1"/>
</dbReference>
<feature type="domain" description="L,D-TPase catalytic" evidence="11">
    <location>
        <begin position="96"/>
        <end position="226"/>
    </location>
</feature>
<keyword evidence="8" id="KW-0961">Cell wall biogenesis/degradation</keyword>
<evidence type="ECO:0000259" key="11">
    <source>
        <dbReference type="PROSITE" id="PS52029"/>
    </source>
</evidence>
<protein>
    <recommendedName>
        <fullName evidence="11">L,D-TPase catalytic domain-containing protein</fullName>
    </recommendedName>
</protein>
<evidence type="ECO:0000256" key="7">
    <source>
        <dbReference type="ARBA" id="ARBA00022984"/>
    </source>
</evidence>
<comment type="pathway">
    <text evidence="1">Cell wall biogenesis; peptidoglycan biosynthesis.</text>
</comment>
<dbReference type="GO" id="GO:0008360">
    <property type="term" value="P:regulation of cell shape"/>
    <property type="evidence" value="ECO:0007669"/>
    <property type="project" value="UniProtKB-KW"/>
</dbReference>
<dbReference type="GO" id="GO:0071972">
    <property type="term" value="F:peptidoglycan L,D-transpeptidase activity"/>
    <property type="evidence" value="ECO:0007669"/>
    <property type="project" value="TreeGrafter"/>
</dbReference>
<gene>
    <name evidence="12" type="ORF">SDC9_84548</name>
</gene>
<dbReference type="AlphaFoldDB" id="A0A644ZB68"/>
<dbReference type="InterPro" id="IPR050979">
    <property type="entry name" value="LD-transpeptidase"/>
</dbReference>
<dbReference type="SUPFAM" id="SSF141523">
    <property type="entry name" value="L,D-transpeptidase catalytic domain-like"/>
    <property type="match status" value="1"/>
</dbReference>
<accession>A0A644ZB68</accession>
<keyword evidence="4" id="KW-0808">Transferase</keyword>
<feature type="compositionally biased region" description="Basic and acidic residues" evidence="9">
    <location>
        <begin position="53"/>
        <end position="72"/>
    </location>
</feature>
<keyword evidence="3" id="KW-0328">Glycosyltransferase</keyword>
<evidence type="ECO:0000256" key="8">
    <source>
        <dbReference type="ARBA" id="ARBA00023316"/>
    </source>
</evidence>
<dbReference type="GO" id="GO:0016757">
    <property type="term" value="F:glycosyltransferase activity"/>
    <property type="evidence" value="ECO:0007669"/>
    <property type="project" value="UniProtKB-KW"/>
</dbReference>
<keyword evidence="6" id="KW-0133">Cell shape</keyword>
<proteinExistence type="inferred from homology"/>
<dbReference type="InterPro" id="IPR038063">
    <property type="entry name" value="Transpep_catalytic_dom"/>
</dbReference>
<dbReference type="CDD" id="cd16913">
    <property type="entry name" value="YkuD_like"/>
    <property type="match status" value="1"/>
</dbReference>
<keyword evidence="10" id="KW-1133">Transmembrane helix</keyword>
<evidence type="ECO:0000256" key="3">
    <source>
        <dbReference type="ARBA" id="ARBA00022676"/>
    </source>
</evidence>
<dbReference type="GO" id="GO:0071555">
    <property type="term" value="P:cell wall organization"/>
    <property type="evidence" value="ECO:0007669"/>
    <property type="project" value="UniProtKB-KW"/>
</dbReference>
<evidence type="ECO:0000256" key="1">
    <source>
        <dbReference type="ARBA" id="ARBA00004752"/>
    </source>
</evidence>
<keyword evidence="7" id="KW-0573">Peptidoglycan synthesis</keyword>
<evidence type="ECO:0000256" key="5">
    <source>
        <dbReference type="ARBA" id="ARBA00022801"/>
    </source>
</evidence>
<dbReference type="PANTHER" id="PTHR30582:SF24">
    <property type="entry name" value="L,D-TRANSPEPTIDASE ERFK_SRFK-RELATED"/>
    <property type="match status" value="1"/>
</dbReference>
<dbReference type="UniPathway" id="UPA00219"/>
<keyword evidence="10" id="KW-0472">Membrane</keyword>
<evidence type="ECO:0000313" key="12">
    <source>
        <dbReference type="EMBL" id="MPM37927.1"/>
    </source>
</evidence>
<feature type="transmembrane region" description="Helical" evidence="10">
    <location>
        <begin position="18"/>
        <end position="38"/>
    </location>
</feature>
<reference evidence="12" key="1">
    <citation type="submission" date="2019-08" db="EMBL/GenBank/DDBJ databases">
        <authorList>
            <person name="Kucharzyk K."/>
            <person name="Murdoch R.W."/>
            <person name="Higgins S."/>
            <person name="Loffler F."/>
        </authorList>
    </citation>
    <scope>NUCLEOTIDE SEQUENCE</scope>
</reference>